<name>A0A2T5PCT6_9PSED</name>
<dbReference type="Gene3D" id="3.30.300.250">
    <property type="match status" value="1"/>
</dbReference>
<keyword evidence="1" id="KW-0732">Signal</keyword>
<gene>
    <name evidence="2" type="ORF">DBO85_04410</name>
</gene>
<accession>A0A2T5PCT6</accession>
<feature type="chain" id="PRO_5015514362" description="Quorum-sensing-regulated virulence factor" evidence="1">
    <location>
        <begin position="19"/>
        <end position="131"/>
    </location>
</feature>
<organism evidence="2 3">
    <name type="scientific">Pseudomonas mangrovi</name>
    <dbReference type="NCBI Taxonomy" id="2161748"/>
    <lineage>
        <taxon>Bacteria</taxon>
        <taxon>Pseudomonadati</taxon>
        <taxon>Pseudomonadota</taxon>
        <taxon>Gammaproteobacteria</taxon>
        <taxon>Pseudomonadales</taxon>
        <taxon>Pseudomonadaceae</taxon>
        <taxon>Pseudomonas</taxon>
    </lineage>
</organism>
<comment type="caution">
    <text evidence="2">The sequence shown here is derived from an EMBL/GenBank/DDBJ whole genome shotgun (WGS) entry which is preliminary data.</text>
</comment>
<feature type="signal peptide" evidence="1">
    <location>
        <begin position="1"/>
        <end position="18"/>
    </location>
</feature>
<dbReference type="InterPro" id="IPR025203">
    <property type="entry name" value="QSregVF"/>
</dbReference>
<evidence type="ECO:0000313" key="3">
    <source>
        <dbReference type="Proteomes" id="UP000244064"/>
    </source>
</evidence>
<proteinExistence type="predicted"/>
<dbReference type="EMBL" id="QASN01000007">
    <property type="protein sequence ID" value="PTU75546.1"/>
    <property type="molecule type" value="Genomic_DNA"/>
</dbReference>
<keyword evidence="3" id="KW-1185">Reference proteome</keyword>
<dbReference type="Pfam" id="PF13652">
    <property type="entry name" value="QSregVF"/>
    <property type="match status" value="1"/>
</dbReference>
<protein>
    <recommendedName>
        <fullName evidence="4">Quorum-sensing-regulated virulence factor</fullName>
    </recommendedName>
</protein>
<dbReference type="OrthoDB" id="7021208at2"/>
<dbReference type="AlphaFoldDB" id="A0A2T5PCT6"/>
<dbReference type="RefSeq" id="WP_108105949.1">
    <property type="nucleotide sequence ID" value="NZ_QASN01000007.1"/>
</dbReference>
<evidence type="ECO:0000256" key="1">
    <source>
        <dbReference type="SAM" id="SignalP"/>
    </source>
</evidence>
<dbReference type="Proteomes" id="UP000244064">
    <property type="component" value="Unassembled WGS sequence"/>
</dbReference>
<reference evidence="2 3" key="1">
    <citation type="submission" date="2018-04" db="EMBL/GenBank/DDBJ databases">
        <title>Pseudomonas sp. nov., isolated from mangrove soil.</title>
        <authorList>
            <person name="Chen C."/>
        </authorList>
    </citation>
    <scope>NUCLEOTIDE SEQUENCE [LARGE SCALE GENOMIC DNA]</scope>
    <source>
        <strain evidence="2 3">TC-11</strain>
    </source>
</reference>
<evidence type="ECO:0008006" key="4">
    <source>
        <dbReference type="Google" id="ProtNLM"/>
    </source>
</evidence>
<evidence type="ECO:0000313" key="2">
    <source>
        <dbReference type="EMBL" id="PTU75546.1"/>
    </source>
</evidence>
<sequence>MHRLLLIAALLLPCAIQAASLKDFELTRALEKVARESSKGTPRAINEDILDQGYTVEGTELINHLSVRPVHAAQMRGNPDSVRNQLGSSVCSNAGFRQLLERGAILRYEFSELGSNLPVTRERFSSDDCAE</sequence>